<dbReference type="SUPFAM" id="SSF48403">
    <property type="entry name" value="Ankyrin repeat"/>
    <property type="match status" value="1"/>
</dbReference>
<evidence type="ECO:0000256" key="4">
    <source>
        <dbReference type="ARBA" id="ARBA00022722"/>
    </source>
</evidence>
<sequence>MDVKQVVPIGTKTFESLLDGLALLNLNSSQPEEVSSAAGALKTHSPPSEETTKSNQTGCSVCKCSFTDHDKFRQHFKADWHRYNLKLSLKERDPISEKEFEEFEDDVSSISGSESESSSDDDSNAKLEKLSKDARVLFKNSNNQVLSLYRCLFSSRKEDVSENESVLRAKALVQNPTCLIMMLGGGHFAAALFKDGEPILHKTFHSYTVRQKQGSSQSSNDNKGSFAKSAGASLRRYNETILAQHIQEITATWAKEIDSCDFIFYRAVGPGNKKAFFGGKNPPLDKADPRVRTIPFNTKRATFNEVKRVYNCLKSVLVYDFDEVLSVVSKPPNISESTEQKQQKQEENCVPNVDEVKETPIAIEKESSSLMFFGNNCVLAETAPLKENIPVRRNFFDEINSSSSEEEQPEEDNAAENEAPDDSGHEVPNVVSVGRKKKKRKRGKQKMLDESTPPDVYLNRIFLSALEQEDHVILEQAIAENADNKYLRKGLNSYIDEEKNTLLHFASKKGYFHHVWVLLEAGASPCYKNKAARTAYDVSLNKDTRDTFRRFYAEFPEKFDYTNSHIPKPLTEELVKAQNEKKREKNRKMKQKIKEKREKEKEEEDRLRFLQLSDREKRALAAERRILAQQEESKTTAALPIIITRCFLCGCDMTGKIPFEYDFYKFCSMSCVKVHRSKKPEGS</sequence>
<dbReference type="Pfam" id="PF18716">
    <property type="entry name" value="VATC"/>
    <property type="match status" value="1"/>
</dbReference>
<keyword evidence="5" id="KW-0479">Metal-binding</keyword>
<comment type="similarity">
    <text evidence="2 14">Belongs to the ANKZF1/VMS1 family.</text>
</comment>
<keyword evidence="10" id="KW-0862">Zinc</keyword>
<dbReference type="GO" id="GO:0005737">
    <property type="term" value="C:cytoplasm"/>
    <property type="evidence" value="ECO:0007669"/>
    <property type="project" value="UniProtKB-SubCell"/>
</dbReference>
<feature type="repeat" description="ANK" evidence="13">
    <location>
        <begin position="498"/>
        <end position="530"/>
    </location>
</feature>
<dbReference type="Gene3D" id="1.25.40.20">
    <property type="entry name" value="Ankyrin repeat-containing domain"/>
    <property type="match status" value="1"/>
</dbReference>
<accession>A0A9P0A421</accession>
<dbReference type="InterPro" id="IPR036770">
    <property type="entry name" value="Ankyrin_rpt-contain_sf"/>
</dbReference>
<evidence type="ECO:0000256" key="15">
    <source>
        <dbReference type="SAM" id="MobiDB-lite"/>
    </source>
</evidence>
<dbReference type="PANTHER" id="PTHR16036">
    <property type="entry name" value="ANKYRIN REPEAT AND ZINC FINGER DOMAIN-CONTAINING PROTEIN 1"/>
    <property type="match status" value="1"/>
</dbReference>
<feature type="region of interest" description="Disordered" evidence="15">
    <location>
        <begin position="579"/>
        <end position="600"/>
    </location>
</feature>
<dbReference type="GO" id="GO:0016787">
    <property type="term" value="F:hydrolase activity"/>
    <property type="evidence" value="ECO:0007669"/>
    <property type="project" value="UniProtKB-KW"/>
</dbReference>
<dbReference type="InterPro" id="IPR002110">
    <property type="entry name" value="Ankyrin_rpt"/>
</dbReference>
<feature type="region of interest" description="Disordered" evidence="15">
    <location>
        <begin position="35"/>
        <end position="57"/>
    </location>
</feature>
<evidence type="ECO:0000256" key="6">
    <source>
        <dbReference type="ARBA" id="ARBA00022737"/>
    </source>
</evidence>
<feature type="compositionally biased region" description="Basic residues" evidence="15">
    <location>
        <begin position="584"/>
        <end position="594"/>
    </location>
</feature>
<comment type="subcellular location">
    <subcellularLocation>
        <location evidence="1">Cytoplasm</location>
    </subcellularLocation>
</comment>
<keyword evidence="11 13" id="KW-0040">ANK repeat</keyword>
<evidence type="ECO:0000259" key="16">
    <source>
        <dbReference type="PROSITE" id="PS52044"/>
    </source>
</evidence>
<evidence type="ECO:0000256" key="3">
    <source>
        <dbReference type="ARBA" id="ARBA00022490"/>
    </source>
</evidence>
<evidence type="ECO:0000256" key="9">
    <source>
        <dbReference type="ARBA" id="ARBA00022801"/>
    </source>
</evidence>
<dbReference type="PANTHER" id="PTHR16036:SF2">
    <property type="entry name" value="TRNA ENDONUCLEASE ANKZF1"/>
    <property type="match status" value="1"/>
</dbReference>
<feature type="region of interest" description="Disordered" evidence="15">
    <location>
        <begin position="400"/>
        <end position="451"/>
    </location>
</feature>
<dbReference type="AlphaFoldDB" id="A0A9P0A421"/>
<evidence type="ECO:0000256" key="8">
    <source>
        <dbReference type="ARBA" id="ARBA00022771"/>
    </source>
</evidence>
<dbReference type="Pfam" id="PF18826">
    <property type="entry name" value="bVLRF1"/>
    <property type="match status" value="1"/>
</dbReference>
<keyword evidence="9 14" id="KW-0378">Hydrolase</keyword>
<dbReference type="PROSITE" id="PS50088">
    <property type="entry name" value="ANK_REPEAT"/>
    <property type="match status" value="1"/>
</dbReference>
<dbReference type="GO" id="GO:0036503">
    <property type="term" value="P:ERAD pathway"/>
    <property type="evidence" value="ECO:0007669"/>
    <property type="project" value="TreeGrafter"/>
</dbReference>
<feature type="compositionally biased region" description="Acidic residues" evidence="15">
    <location>
        <begin position="404"/>
        <end position="421"/>
    </location>
</feature>
<proteinExistence type="inferred from homology"/>
<feature type="active site" evidence="14">
    <location>
        <position position="217"/>
    </location>
</feature>
<keyword evidence="3 14" id="KW-0963">Cytoplasm</keyword>
<name>A0A9P0A421_BEMTA</name>
<feature type="domain" description="VLRF1" evidence="16">
    <location>
        <begin position="174"/>
        <end position="316"/>
    </location>
</feature>
<dbReference type="SUPFAM" id="SSF57667">
    <property type="entry name" value="beta-beta-alpha zinc fingers"/>
    <property type="match status" value="1"/>
</dbReference>
<evidence type="ECO:0000313" key="17">
    <source>
        <dbReference type="EMBL" id="CAH0385296.1"/>
    </source>
</evidence>
<dbReference type="KEGG" id="btab:109034239"/>
<feature type="compositionally biased region" description="Basic residues" evidence="15">
    <location>
        <begin position="434"/>
        <end position="445"/>
    </location>
</feature>
<keyword evidence="6" id="KW-0677">Repeat</keyword>
<evidence type="ECO:0000313" key="18">
    <source>
        <dbReference type="Proteomes" id="UP001152759"/>
    </source>
</evidence>
<dbReference type="PROSITE" id="PS52044">
    <property type="entry name" value="VLRF1"/>
    <property type="match status" value="1"/>
</dbReference>
<dbReference type="InterPro" id="IPR041540">
    <property type="entry name" value="VATC"/>
</dbReference>
<keyword evidence="18" id="KW-1185">Reference proteome</keyword>
<comment type="domain">
    <text evidence="14">The VLRF1 domain mediates binding to the 60S ribosomal subunit.</text>
</comment>
<protein>
    <recommendedName>
        <fullName evidence="16">VLRF1 domain-containing protein</fullName>
    </recommendedName>
</protein>
<dbReference type="EMBL" id="OU963863">
    <property type="protein sequence ID" value="CAH0385296.1"/>
    <property type="molecule type" value="Genomic_DNA"/>
</dbReference>
<feature type="compositionally biased region" description="Basic and acidic residues" evidence="15">
    <location>
        <begin position="338"/>
        <end position="347"/>
    </location>
</feature>
<dbReference type="InterPro" id="IPR013087">
    <property type="entry name" value="Znf_C2H2_type"/>
</dbReference>
<feature type="region of interest" description="Disordered" evidence="15">
    <location>
        <begin position="100"/>
        <end position="125"/>
    </location>
</feature>
<organism evidence="17 18">
    <name type="scientific">Bemisia tabaci</name>
    <name type="common">Sweetpotato whitefly</name>
    <name type="synonym">Aleurodes tabaci</name>
    <dbReference type="NCBI Taxonomy" id="7038"/>
    <lineage>
        <taxon>Eukaryota</taxon>
        <taxon>Metazoa</taxon>
        <taxon>Ecdysozoa</taxon>
        <taxon>Arthropoda</taxon>
        <taxon>Hexapoda</taxon>
        <taxon>Insecta</taxon>
        <taxon>Pterygota</taxon>
        <taxon>Neoptera</taxon>
        <taxon>Paraneoptera</taxon>
        <taxon>Hemiptera</taxon>
        <taxon>Sternorrhyncha</taxon>
        <taxon>Aleyrodoidea</taxon>
        <taxon>Aleyrodidae</taxon>
        <taxon>Aleyrodinae</taxon>
        <taxon>Bemisia</taxon>
    </lineage>
</organism>
<keyword evidence="4 14" id="KW-0540">Nuclease</keyword>
<evidence type="ECO:0000256" key="13">
    <source>
        <dbReference type="PROSITE-ProRule" id="PRU00023"/>
    </source>
</evidence>
<feature type="compositionally biased region" description="Polar residues" evidence="15">
    <location>
        <begin position="45"/>
        <end position="57"/>
    </location>
</feature>
<evidence type="ECO:0000256" key="10">
    <source>
        <dbReference type="ARBA" id="ARBA00022833"/>
    </source>
</evidence>
<keyword evidence="8" id="KW-0863">Zinc-finger</keyword>
<dbReference type="InterPro" id="IPR041175">
    <property type="entry name" value="VLRF1/Vms1"/>
</dbReference>
<dbReference type="PROSITE" id="PS00028">
    <property type="entry name" value="ZINC_FINGER_C2H2_1"/>
    <property type="match status" value="1"/>
</dbReference>
<evidence type="ECO:0000256" key="12">
    <source>
        <dbReference type="ARBA" id="ARBA00023054"/>
    </source>
</evidence>
<gene>
    <name evidence="17" type="ORF">BEMITA_LOCUS4537</name>
</gene>
<evidence type="ECO:0000256" key="1">
    <source>
        <dbReference type="ARBA" id="ARBA00004496"/>
    </source>
</evidence>
<evidence type="ECO:0000256" key="14">
    <source>
        <dbReference type="PROSITE-ProRule" id="PRU01389"/>
    </source>
</evidence>
<dbReference type="GO" id="GO:0008270">
    <property type="term" value="F:zinc ion binding"/>
    <property type="evidence" value="ECO:0007669"/>
    <property type="project" value="UniProtKB-KW"/>
</dbReference>
<dbReference type="GO" id="GO:0004519">
    <property type="term" value="F:endonuclease activity"/>
    <property type="evidence" value="ECO:0007669"/>
    <property type="project" value="UniProtKB-KW"/>
</dbReference>
<keyword evidence="12" id="KW-0175">Coiled coil</keyword>
<evidence type="ECO:0000256" key="11">
    <source>
        <dbReference type="ARBA" id="ARBA00023043"/>
    </source>
</evidence>
<reference evidence="17" key="1">
    <citation type="submission" date="2021-12" db="EMBL/GenBank/DDBJ databases">
        <authorList>
            <person name="King R."/>
        </authorList>
    </citation>
    <scope>NUCLEOTIDE SEQUENCE</scope>
</reference>
<dbReference type="Proteomes" id="UP001152759">
    <property type="component" value="Chromosome 2"/>
</dbReference>
<dbReference type="InterPro" id="IPR036236">
    <property type="entry name" value="Znf_C2H2_sf"/>
</dbReference>
<evidence type="ECO:0000256" key="2">
    <source>
        <dbReference type="ARBA" id="ARBA00009262"/>
    </source>
</evidence>
<dbReference type="InterPro" id="IPR047139">
    <property type="entry name" value="ANKZ1/VMS1"/>
</dbReference>
<evidence type="ECO:0000256" key="5">
    <source>
        <dbReference type="ARBA" id="ARBA00022723"/>
    </source>
</evidence>
<feature type="region of interest" description="Disordered" evidence="15">
    <location>
        <begin position="333"/>
        <end position="352"/>
    </location>
</feature>
<evidence type="ECO:0000256" key="7">
    <source>
        <dbReference type="ARBA" id="ARBA00022759"/>
    </source>
</evidence>
<keyword evidence="7 14" id="KW-0255">Endonuclease</keyword>